<evidence type="ECO:0000256" key="1">
    <source>
        <dbReference type="SAM" id="SignalP"/>
    </source>
</evidence>
<comment type="caution">
    <text evidence="2">The sequence shown here is derived from an EMBL/GenBank/DDBJ whole genome shotgun (WGS) entry which is preliminary data.</text>
</comment>
<feature type="signal peptide" evidence="1">
    <location>
        <begin position="1"/>
        <end position="23"/>
    </location>
</feature>
<evidence type="ECO:0000313" key="2">
    <source>
        <dbReference type="EMBL" id="GAA0871270.1"/>
    </source>
</evidence>
<organism evidence="2 3">
    <name type="scientific">Gangjinia marincola</name>
    <dbReference type="NCBI Taxonomy" id="578463"/>
    <lineage>
        <taxon>Bacteria</taxon>
        <taxon>Pseudomonadati</taxon>
        <taxon>Bacteroidota</taxon>
        <taxon>Flavobacteriia</taxon>
        <taxon>Flavobacteriales</taxon>
        <taxon>Flavobacteriaceae</taxon>
        <taxon>Gangjinia</taxon>
    </lineage>
</organism>
<feature type="chain" id="PRO_5045863953" evidence="1">
    <location>
        <begin position="24"/>
        <end position="541"/>
    </location>
</feature>
<reference evidence="2 3" key="1">
    <citation type="journal article" date="2019" name="Int. J. Syst. Evol. Microbiol.">
        <title>The Global Catalogue of Microorganisms (GCM) 10K type strain sequencing project: providing services to taxonomists for standard genome sequencing and annotation.</title>
        <authorList>
            <consortium name="The Broad Institute Genomics Platform"/>
            <consortium name="The Broad Institute Genome Sequencing Center for Infectious Disease"/>
            <person name="Wu L."/>
            <person name="Ma J."/>
        </authorList>
    </citation>
    <scope>NUCLEOTIDE SEQUENCE [LARGE SCALE GENOMIC DNA]</scope>
    <source>
        <strain evidence="2 3">JCM 16082</strain>
    </source>
</reference>
<name>A0ABN1MDZ6_9FLAO</name>
<dbReference type="Proteomes" id="UP001500507">
    <property type="component" value="Unassembled WGS sequence"/>
</dbReference>
<sequence>MKQLHKIAAALLCAVASVSSITAQKKAEKLKETFLVKDEVTVSVDTRYANIVFETWDKDKVEVEAYIESEDGDAKELLDSWDVNVTGNSSKINIRSTKRNPSYPISFDTSTSGLEDIIAGSLQIIEPTINNVLTPLMESLTGAPLPPEYYREMNKVKFDYDEYKKRGKSYLKEYNEKVEKSFGKDYEKAMEKWEKQHAQSDDVRERFLGIPASPFGNNVNINTSDYEEDPKGWLKKMNDKHDTNVSKKEMDEWLESVEAWGERFGKRMEVWGENFGARFGKSMEAWGESFGKDMEVWGEDFGKRMEVWAADFEKDVERQFPNSSNQSGGVFFVNPKKENAKDIKRTIIVKMPKGATLDLNVRYGNVKLADLTTDLKAVLSHTSLLANAIDGRNTSVKVAYAPIKITTWKNGVLTTKHVKNCEIESADVIKLNSNASNVLIKQLNERGQVFGSFGRLQIPNVGKQFKALELNLENSDMLLSLPQVAFTFSYIGNHSKIKYPKTINVKQLQSYDSEVLNGFYKSRSSDNLITINAKFSDVVVE</sequence>
<dbReference type="RefSeq" id="WP_343763205.1">
    <property type="nucleotide sequence ID" value="NZ_BAAAFG010000002.1"/>
</dbReference>
<keyword evidence="1" id="KW-0732">Signal</keyword>
<proteinExistence type="predicted"/>
<gene>
    <name evidence="2" type="ORF">GCM10009117_04160</name>
</gene>
<evidence type="ECO:0000313" key="3">
    <source>
        <dbReference type="Proteomes" id="UP001500507"/>
    </source>
</evidence>
<protein>
    <submittedName>
        <fullName evidence="2">Uncharacterized protein</fullName>
    </submittedName>
</protein>
<accession>A0ABN1MDZ6</accession>
<keyword evidence="3" id="KW-1185">Reference proteome</keyword>
<dbReference type="EMBL" id="BAAAFG010000002">
    <property type="protein sequence ID" value="GAA0871270.1"/>
    <property type="molecule type" value="Genomic_DNA"/>
</dbReference>